<keyword evidence="3" id="KW-1185">Reference proteome</keyword>
<feature type="transmembrane region" description="Helical" evidence="1">
    <location>
        <begin position="108"/>
        <end position="127"/>
    </location>
</feature>
<feature type="transmembrane region" description="Helical" evidence="1">
    <location>
        <begin position="12"/>
        <end position="34"/>
    </location>
</feature>
<reference evidence="2" key="1">
    <citation type="submission" date="2020-11" db="EMBL/GenBank/DDBJ databases">
        <authorList>
            <consortium name="DOE Joint Genome Institute"/>
            <person name="Ahrendt S."/>
            <person name="Riley R."/>
            <person name="Andreopoulos W."/>
            <person name="LaButti K."/>
            <person name="Pangilinan J."/>
            <person name="Ruiz-duenas F.J."/>
            <person name="Barrasa J.M."/>
            <person name="Sanchez-Garcia M."/>
            <person name="Camarero S."/>
            <person name="Miyauchi S."/>
            <person name="Serrano A."/>
            <person name="Linde D."/>
            <person name="Babiker R."/>
            <person name="Drula E."/>
            <person name="Ayuso-Fernandez I."/>
            <person name="Pacheco R."/>
            <person name="Padilla G."/>
            <person name="Ferreira P."/>
            <person name="Barriuso J."/>
            <person name="Kellner H."/>
            <person name="Castanera R."/>
            <person name="Alfaro M."/>
            <person name="Ramirez L."/>
            <person name="Pisabarro A.G."/>
            <person name="Kuo A."/>
            <person name="Tritt A."/>
            <person name="Lipzen A."/>
            <person name="He G."/>
            <person name="Yan M."/>
            <person name="Ng V."/>
            <person name="Cullen D."/>
            <person name="Martin F."/>
            <person name="Rosso M.-N."/>
            <person name="Henrissat B."/>
            <person name="Hibbett D."/>
            <person name="Martinez A.T."/>
            <person name="Grigoriev I.V."/>
        </authorList>
    </citation>
    <scope>NUCLEOTIDE SEQUENCE</scope>
    <source>
        <strain evidence="2">AH 44721</strain>
    </source>
</reference>
<dbReference type="Proteomes" id="UP000724874">
    <property type="component" value="Unassembled WGS sequence"/>
</dbReference>
<feature type="transmembrane region" description="Helical" evidence="1">
    <location>
        <begin position="215"/>
        <end position="234"/>
    </location>
</feature>
<organism evidence="2 3">
    <name type="scientific">Gymnopilus junonius</name>
    <name type="common">Spectacular rustgill mushroom</name>
    <name type="synonym">Gymnopilus spectabilis subsp. junonius</name>
    <dbReference type="NCBI Taxonomy" id="109634"/>
    <lineage>
        <taxon>Eukaryota</taxon>
        <taxon>Fungi</taxon>
        <taxon>Dikarya</taxon>
        <taxon>Basidiomycota</taxon>
        <taxon>Agaricomycotina</taxon>
        <taxon>Agaricomycetes</taxon>
        <taxon>Agaricomycetidae</taxon>
        <taxon>Agaricales</taxon>
        <taxon>Agaricineae</taxon>
        <taxon>Hymenogastraceae</taxon>
        <taxon>Gymnopilus</taxon>
    </lineage>
</organism>
<evidence type="ECO:0000313" key="3">
    <source>
        <dbReference type="Proteomes" id="UP000724874"/>
    </source>
</evidence>
<dbReference type="OrthoDB" id="2988301at2759"/>
<keyword evidence="1" id="KW-1133">Transmembrane helix</keyword>
<keyword evidence="1" id="KW-0472">Membrane</keyword>
<evidence type="ECO:0000256" key="1">
    <source>
        <dbReference type="SAM" id="Phobius"/>
    </source>
</evidence>
<dbReference type="EMBL" id="JADNYJ010000011">
    <property type="protein sequence ID" value="KAF8908499.1"/>
    <property type="molecule type" value="Genomic_DNA"/>
</dbReference>
<protein>
    <submittedName>
        <fullName evidence="2">Uncharacterized protein</fullName>
    </submittedName>
</protein>
<keyword evidence="1" id="KW-0812">Transmembrane</keyword>
<evidence type="ECO:0000313" key="2">
    <source>
        <dbReference type="EMBL" id="KAF8908499.1"/>
    </source>
</evidence>
<comment type="caution">
    <text evidence="2">The sequence shown here is derived from an EMBL/GenBank/DDBJ whole genome shotgun (WGS) entry which is preliminary data.</text>
</comment>
<gene>
    <name evidence="2" type="ORF">CPB84DRAFT_1843402</name>
</gene>
<sequence>MASGVNTTLVDVFLALQISGAAAFALTVLSACIFRGTKRHPIWFSFSVPIITFADPLHDSNGIDLLSPFFGYGDLLGFSHSPSIKYSFRSFSVASEEDLSDNINTILVLPWIMWIAILLGLSICFIARTTSGLIEEWTYCVIGDYSIPKMTSISTTIASASIIAVESTCPEFINHRPTKIVDLFANLKGFIALLLYRNRAIVNIFSQSLTMAIRILIFTILGFGAIAVGLIFTVTRTRGIQFDIIIAVLPPAAALIFGTQMDLLRGCVFWRQHQPIAPDQTLLTLTTVESSASHVEDTPATLDVPDKPPSLAAPTVPRPWLPNAPSFLHF</sequence>
<feature type="transmembrane region" description="Helical" evidence="1">
    <location>
        <begin position="240"/>
        <end position="258"/>
    </location>
</feature>
<accession>A0A9P5TS04</accession>
<dbReference type="AlphaFoldDB" id="A0A9P5TS04"/>
<proteinExistence type="predicted"/>
<name>A0A9P5TS04_GYMJU</name>